<feature type="active site" description="Proton acceptor" evidence="10">
    <location>
        <position position="73"/>
    </location>
</feature>
<dbReference type="InterPro" id="IPR029001">
    <property type="entry name" value="ITPase-like_fam"/>
</dbReference>
<keyword evidence="4 10" id="KW-0547">Nucleotide-binding</keyword>
<keyword evidence="7 10" id="KW-0546">Nucleotide metabolism</keyword>
<evidence type="ECO:0000256" key="6">
    <source>
        <dbReference type="ARBA" id="ARBA00022842"/>
    </source>
</evidence>
<dbReference type="InterPro" id="IPR002637">
    <property type="entry name" value="RdgB/HAM1"/>
</dbReference>
<dbReference type="NCBIfam" id="TIGR00042">
    <property type="entry name" value="RdgB/HAM1 family non-canonical purine NTP pyrophosphatase"/>
    <property type="match status" value="1"/>
</dbReference>
<dbReference type="GO" id="GO:0017111">
    <property type="term" value="F:ribonucleoside triphosphate phosphatase activity"/>
    <property type="evidence" value="ECO:0007669"/>
    <property type="project" value="InterPro"/>
</dbReference>
<dbReference type="GO" id="GO:0009117">
    <property type="term" value="P:nucleotide metabolic process"/>
    <property type="evidence" value="ECO:0007669"/>
    <property type="project" value="UniProtKB-KW"/>
</dbReference>
<feature type="binding site" evidence="10">
    <location>
        <position position="73"/>
    </location>
    <ligand>
        <name>Mg(2+)</name>
        <dbReference type="ChEBI" id="CHEBI:18420"/>
    </ligand>
</feature>
<feature type="binding site" evidence="10">
    <location>
        <position position="74"/>
    </location>
    <ligand>
        <name>substrate</name>
    </ligand>
</feature>
<comment type="subunit">
    <text evidence="2 10">Homodimer.</text>
</comment>
<comment type="catalytic activity">
    <reaction evidence="8 10">
        <text>dITP + H2O = dIMP + diphosphate + H(+)</text>
        <dbReference type="Rhea" id="RHEA:28342"/>
        <dbReference type="ChEBI" id="CHEBI:15377"/>
        <dbReference type="ChEBI" id="CHEBI:15378"/>
        <dbReference type="ChEBI" id="CHEBI:33019"/>
        <dbReference type="ChEBI" id="CHEBI:61194"/>
        <dbReference type="ChEBI" id="CHEBI:61382"/>
        <dbReference type="EC" id="3.6.1.66"/>
    </reaction>
</comment>
<feature type="binding site" evidence="10">
    <location>
        <begin position="10"/>
        <end position="15"/>
    </location>
    <ligand>
        <name>substrate</name>
    </ligand>
</feature>
<dbReference type="EMBL" id="MFYX01000146">
    <property type="protein sequence ID" value="OGK00499.1"/>
    <property type="molecule type" value="Genomic_DNA"/>
</dbReference>
<feature type="binding site" evidence="10">
    <location>
        <begin position="182"/>
        <end position="183"/>
    </location>
    <ligand>
        <name>substrate</name>
    </ligand>
</feature>
<evidence type="ECO:0000256" key="8">
    <source>
        <dbReference type="ARBA" id="ARBA00051875"/>
    </source>
</evidence>
<evidence type="ECO:0000313" key="12">
    <source>
        <dbReference type="EMBL" id="OGK00499.1"/>
    </source>
</evidence>
<dbReference type="PANTHER" id="PTHR11067:SF9">
    <property type="entry name" value="INOSINE TRIPHOSPHATE PYROPHOSPHATASE"/>
    <property type="match status" value="1"/>
</dbReference>
<dbReference type="EC" id="3.6.1.66" evidence="10"/>
<comment type="cofactor">
    <cofactor evidence="10">
        <name>Mg(2+)</name>
        <dbReference type="ChEBI" id="CHEBI:18420"/>
    </cofactor>
    <text evidence="10">Binds 1 Mg(2+) ion per subunit.</text>
</comment>
<comment type="function">
    <text evidence="10">Pyrophosphatase that catalyzes the hydrolysis of nucleoside triphosphates to their monophosphate derivatives, with a high preference for the non-canonical purine nucleotides XTP (xanthosine triphosphate), dITP (deoxyinosine triphosphate) and ITP. Seems to function as a house-cleaning enzyme that removes non-canonical purine nucleotides from the nucleotide pool, thus preventing their incorporation into DNA/RNA and avoiding chromosomal lesions.</text>
</comment>
<comment type="catalytic activity">
    <reaction evidence="9 10">
        <text>XTP + H2O = XMP + diphosphate + H(+)</text>
        <dbReference type="Rhea" id="RHEA:28610"/>
        <dbReference type="ChEBI" id="CHEBI:15377"/>
        <dbReference type="ChEBI" id="CHEBI:15378"/>
        <dbReference type="ChEBI" id="CHEBI:33019"/>
        <dbReference type="ChEBI" id="CHEBI:57464"/>
        <dbReference type="ChEBI" id="CHEBI:61314"/>
        <dbReference type="EC" id="3.6.1.66"/>
    </reaction>
</comment>
<dbReference type="GO" id="GO:0046872">
    <property type="term" value="F:metal ion binding"/>
    <property type="evidence" value="ECO:0007669"/>
    <property type="project" value="UniProtKB-KW"/>
</dbReference>
<dbReference type="AlphaFoldDB" id="A0A1F7F1G4"/>
<accession>A0A1F7F1G4</accession>
<keyword evidence="5 10" id="KW-0378">Hydrolase</keyword>
<dbReference type="GO" id="GO:0005829">
    <property type="term" value="C:cytosol"/>
    <property type="evidence" value="ECO:0007669"/>
    <property type="project" value="TreeGrafter"/>
</dbReference>
<name>A0A1F7F1G4_UNCRA</name>
<dbReference type="CDD" id="cd00515">
    <property type="entry name" value="HAM1"/>
    <property type="match status" value="1"/>
</dbReference>
<evidence type="ECO:0000256" key="4">
    <source>
        <dbReference type="ARBA" id="ARBA00022741"/>
    </source>
</evidence>
<keyword evidence="3 10" id="KW-0479">Metal-binding</keyword>
<dbReference type="FunFam" id="3.90.950.10:FF:000001">
    <property type="entry name" value="dITP/XTP pyrophosphatase"/>
    <property type="match status" value="1"/>
</dbReference>
<dbReference type="InterPro" id="IPR020922">
    <property type="entry name" value="dITP/XTP_pyrophosphatase"/>
</dbReference>
<evidence type="ECO:0000256" key="9">
    <source>
        <dbReference type="ARBA" id="ARBA00052017"/>
    </source>
</evidence>
<dbReference type="GO" id="GO:0000166">
    <property type="term" value="F:nucleotide binding"/>
    <property type="evidence" value="ECO:0007669"/>
    <property type="project" value="UniProtKB-KW"/>
</dbReference>
<evidence type="ECO:0000256" key="11">
    <source>
        <dbReference type="RuleBase" id="RU003781"/>
    </source>
</evidence>
<reference evidence="12 13" key="1">
    <citation type="journal article" date="2016" name="Nat. Commun.">
        <title>Thousands of microbial genomes shed light on interconnected biogeochemical processes in an aquifer system.</title>
        <authorList>
            <person name="Anantharaman K."/>
            <person name="Brown C.T."/>
            <person name="Hug L.A."/>
            <person name="Sharon I."/>
            <person name="Castelle C.J."/>
            <person name="Probst A.J."/>
            <person name="Thomas B.C."/>
            <person name="Singh A."/>
            <person name="Wilkins M.J."/>
            <person name="Karaoz U."/>
            <person name="Brodie E.L."/>
            <person name="Williams K.H."/>
            <person name="Hubbard S.S."/>
            <person name="Banfield J.F."/>
        </authorList>
    </citation>
    <scope>NUCLEOTIDE SEQUENCE [LARGE SCALE GENOMIC DNA]</scope>
</reference>
<gene>
    <name evidence="12" type="ORF">A2519_10865</name>
</gene>
<dbReference type="Gene3D" id="3.90.950.10">
    <property type="match status" value="1"/>
</dbReference>
<dbReference type="PANTHER" id="PTHR11067">
    <property type="entry name" value="INOSINE TRIPHOSPHATE PYROPHOSPHATASE/HAM1 PROTEIN"/>
    <property type="match status" value="1"/>
</dbReference>
<evidence type="ECO:0000256" key="3">
    <source>
        <dbReference type="ARBA" id="ARBA00022723"/>
    </source>
</evidence>
<dbReference type="GO" id="GO:0036222">
    <property type="term" value="F:XTP diphosphatase activity"/>
    <property type="evidence" value="ECO:0007669"/>
    <property type="project" value="UniProtKB-UniRule"/>
</dbReference>
<dbReference type="GO" id="GO:0009146">
    <property type="term" value="P:purine nucleoside triphosphate catabolic process"/>
    <property type="evidence" value="ECO:0007669"/>
    <property type="project" value="UniProtKB-UniRule"/>
</dbReference>
<dbReference type="GO" id="GO:0036220">
    <property type="term" value="F:ITP diphosphatase activity"/>
    <property type="evidence" value="ECO:0007669"/>
    <property type="project" value="UniProtKB-UniRule"/>
</dbReference>
<dbReference type="Proteomes" id="UP000179243">
    <property type="component" value="Unassembled WGS sequence"/>
</dbReference>
<evidence type="ECO:0000256" key="10">
    <source>
        <dbReference type="HAMAP-Rule" id="MF_01405"/>
    </source>
</evidence>
<comment type="similarity">
    <text evidence="1 10 11">Belongs to the HAM1 NTPase family.</text>
</comment>
<protein>
    <recommendedName>
        <fullName evidence="10">dITP/XTP pyrophosphatase</fullName>
        <ecNumber evidence="10">3.6.1.66</ecNumber>
    </recommendedName>
    <alternativeName>
        <fullName evidence="10">Non-canonical purine NTP pyrophosphatase</fullName>
    </alternativeName>
    <alternativeName>
        <fullName evidence="10">Non-standard purine NTP pyrophosphatase</fullName>
    </alternativeName>
    <alternativeName>
        <fullName evidence="10">Nucleoside-triphosphate diphosphatase</fullName>
    </alternativeName>
    <alternativeName>
        <fullName evidence="10">Nucleoside-triphosphate pyrophosphatase</fullName>
        <shortName evidence="10">NTPase</shortName>
    </alternativeName>
</protein>
<feature type="binding site" evidence="10">
    <location>
        <position position="177"/>
    </location>
    <ligand>
        <name>substrate</name>
    </ligand>
</feature>
<feature type="binding site" evidence="10">
    <location>
        <begin position="154"/>
        <end position="157"/>
    </location>
    <ligand>
        <name>substrate</name>
    </ligand>
</feature>
<organism evidence="12 13">
    <name type="scientific">Candidatus Raymondbacteria bacterium RIFOXYD12_FULL_49_13</name>
    <dbReference type="NCBI Taxonomy" id="1817890"/>
    <lineage>
        <taxon>Bacteria</taxon>
        <taxon>Raymondiibacteriota</taxon>
    </lineage>
</organism>
<sequence length="199" mass="22166">MYKNTIIIATRNNNKVTEIKEIYSKLPYEFTSIEAFPGMPEIVEDADTFEGNALKKALAVLNFIREFPVLADDSGLEVDALNGAPGVFSSRFSGGSSRNNNLMLLEKMKSVLWEMRTARFRCAAVFIVPGRKPTISHGTIEGRIGFEERGEGGFGYDPLFIPIDSEKTLAQMSSLEKNRQSHRFKAFTKLRSAIFAEGA</sequence>
<evidence type="ECO:0000256" key="7">
    <source>
        <dbReference type="ARBA" id="ARBA00023080"/>
    </source>
</evidence>
<dbReference type="HAMAP" id="MF_01405">
    <property type="entry name" value="Non_canon_purine_NTPase"/>
    <property type="match status" value="1"/>
</dbReference>
<evidence type="ECO:0000256" key="2">
    <source>
        <dbReference type="ARBA" id="ARBA00011738"/>
    </source>
</evidence>
<dbReference type="Pfam" id="PF01725">
    <property type="entry name" value="Ham1p_like"/>
    <property type="match status" value="1"/>
</dbReference>
<comment type="caution">
    <text evidence="12">The sequence shown here is derived from an EMBL/GenBank/DDBJ whole genome shotgun (WGS) entry which is preliminary data.</text>
</comment>
<dbReference type="SUPFAM" id="SSF52972">
    <property type="entry name" value="ITPase-like"/>
    <property type="match status" value="1"/>
</dbReference>
<comment type="caution">
    <text evidence="10">Lacks conserved residue(s) required for the propagation of feature annotation.</text>
</comment>
<evidence type="ECO:0000256" key="1">
    <source>
        <dbReference type="ARBA" id="ARBA00008023"/>
    </source>
</evidence>
<comment type="catalytic activity">
    <reaction evidence="10">
        <text>ITP + H2O = IMP + diphosphate + H(+)</text>
        <dbReference type="Rhea" id="RHEA:29399"/>
        <dbReference type="ChEBI" id="CHEBI:15377"/>
        <dbReference type="ChEBI" id="CHEBI:15378"/>
        <dbReference type="ChEBI" id="CHEBI:33019"/>
        <dbReference type="ChEBI" id="CHEBI:58053"/>
        <dbReference type="ChEBI" id="CHEBI:61402"/>
        <dbReference type="EC" id="3.6.1.66"/>
    </reaction>
</comment>
<evidence type="ECO:0000256" key="5">
    <source>
        <dbReference type="ARBA" id="ARBA00022801"/>
    </source>
</evidence>
<dbReference type="GO" id="GO:0035870">
    <property type="term" value="F:dITP diphosphatase activity"/>
    <property type="evidence" value="ECO:0007669"/>
    <property type="project" value="UniProtKB-UniRule"/>
</dbReference>
<evidence type="ECO:0000313" key="13">
    <source>
        <dbReference type="Proteomes" id="UP000179243"/>
    </source>
</evidence>
<proteinExistence type="inferred from homology"/>
<keyword evidence="6 10" id="KW-0460">Magnesium</keyword>